<keyword evidence="1" id="KW-1133">Transmembrane helix</keyword>
<feature type="transmembrane region" description="Helical" evidence="1">
    <location>
        <begin position="12"/>
        <end position="29"/>
    </location>
</feature>
<evidence type="ECO:0000313" key="2">
    <source>
        <dbReference type="EMBL" id="MCC1485321.1"/>
    </source>
</evidence>
<dbReference type="Proteomes" id="UP000778797">
    <property type="component" value="Unassembled WGS sequence"/>
</dbReference>
<reference evidence="3" key="2">
    <citation type="submission" date="2023-07" db="EMBL/GenBank/DDBJ databases">
        <title>Genome of Winogradskyella sp. E313.</title>
        <authorList>
            <person name="Zhou Y."/>
        </authorList>
    </citation>
    <scope>NUCLEOTIDE SEQUENCE [LARGE SCALE GENOMIC DNA]</scope>
    <source>
        <strain evidence="3">E313</strain>
    </source>
</reference>
<proteinExistence type="predicted"/>
<keyword evidence="1" id="KW-0812">Transmembrane</keyword>
<feature type="transmembrane region" description="Helical" evidence="1">
    <location>
        <begin position="41"/>
        <end position="62"/>
    </location>
</feature>
<evidence type="ECO:0000313" key="3">
    <source>
        <dbReference type="Proteomes" id="UP000778797"/>
    </source>
</evidence>
<dbReference type="EMBL" id="JAFMPT010000020">
    <property type="protein sequence ID" value="MCC1485321.1"/>
    <property type="molecule type" value="Genomic_DNA"/>
</dbReference>
<organism evidence="2 3">
    <name type="scientific">Winogradskyella immobilis</name>
    <dbReference type="NCBI Taxonomy" id="2816852"/>
    <lineage>
        <taxon>Bacteria</taxon>
        <taxon>Pseudomonadati</taxon>
        <taxon>Bacteroidota</taxon>
        <taxon>Flavobacteriia</taxon>
        <taxon>Flavobacteriales</taxon>
        <taxon>Flavobacteriaceae</taxon>
        <taxon>Winogradskyella</taxon>
    </lineage>
</organism>
<reference evidence="3" key="1">
    <citation type="submission" date="2021-03" db="EMBL/GenBank/DDBJ databases">
        <title>Genome of Cognatishimia sp. F0-27.</title>
        <authorList>
            <person name="Ping X."/>
        </authorList>
    </citation>
    <scope>NUCLEOTIDE SEQUENCE [LARGE SCALE GENOMIC DNA]</scope>
    <source>
        <strain evidence="3">E313</strain>
    </source>
</reference>
<comment type="caution">
    <text evidence="2">The sequence shown here is derived from an EMBL/GenBank/DDBJ whole genome shotgun (WGS) entry which is preliminary data.</text>
</comment>
<evidence type="ECO:0008006" key="4">
    <source>
        <dbReference type="Google" id="ProtNLM"/>
    </source>
</evidence>
<dbReference type="RefSeq" id="WP_227477813.1">
    <property type="nucleotide sequence ID" value="NZ_JAFMPT010000020.1"/>
</dbReference>
<keyword evidence="1" id="KW-0472">Membrane</keyword>
<evidence type="ECO:0000256" key="1">
    <source>
        <dbReference type="SAM" id="Phobius"/>
    </source>
</evidence>
<protein>
    <recommendedName>
        <fullName evidence="4">PH domain-containing protein</fullName>
    </recommendedName>
</protein>
<keyword evidence="3" id="KW-1185">Reference proteome</keyword>
<name>A0ABS8ER10_9FLAO</name>
<sequence length="159" mass="18572">MRTDNGKVRGFIISVYFVIIIFAIIWVTVFNAFKEVANNPLAVFGIVTALLLALFIGVHAIARYFEYDSDGVKVVIVNRGLLLADRFNYRERKIEFYKKNLVGYKFNNYVFSKILRIVIRRSDGNVSKHRFNVTLVTKRKRKYVRQSLSKILKENKKNT</sequence>
<gene>
    <name evidence="2" type="ORF">J1C55_12020</name>
</gene>
<accession>A0ABS8ER10</accession>